<evidence type="ECO:0000256" key="7">
    <source>
        <dbReference type="ARBA" id="ARBA00023242"/>
    </source>
</evidence>
<gene>
    <name evidence="13" type="ORF">IWQ60_005378</name>
</gene>
<feature type="compositionally biased region" description="Low complexity" evidence="10">
    <location>
        <begin position="35"/>
        <end position="44"/>
    </location>
</feature>
<dbReference type="SUPFAM" id="SSF55729">
    <property type="entry name" value="Acyl-CoA N-acyltransferases (Nat)"/>
    <property type="match status" value="1"/>
</dbReference>
<organism evidence="13 14">
    <name type="scientific">Tieghemiomyces parasiticus</name>
    <dbReference type="NCBI Taxonomy" id="78921"/>
    <lineage>
        <taxon>Eukaryota</taxon>
        <taxon>Fungi</taxon>
        <taxon>Fungi incertae sedis</taxon>
        <taxon>Zoopagomycota</taxon>
        <taxon>Kickxellomycotina</taxon>
        <taxon>Dimargaritomycetes</taxon>
        <taxon>Dimargaritales</taxon>
        <taxon>Dimargaritaceae</taxon>
        <taxon>Tieghemiomyces</taxon>
    </lineage>
</organism>
<comment type="caution">
    <text evidence="13">The sequence shown here is derived from an EMBL/GenBank/DDBJ whole genome shotgun (WGS) entry which is preliminary data.</text>
</comment>
<keyword evidence="9" id="KW-0012">Acyltransferase</keyword>
<dbReference type="Pfam" id="PF13880">
    <property type="entry name" value="Acetyltransf_13"/>
    <property type="match status" value="1"/>
</dbReference>
<keyword evidence="14" id="KW-1185">Reference proteome</keyword>
<dbReference type="GO" id="GO:0007064">
    <property type="term" value="P:mitotic sister chromatid cohesion"/>
    <property type="evidence" value="ECO:0007669"/>
    <property type="project" value="TreeGrafter"/>
</dbReference>
<evidence type="ECO:0000259" key="11">
    <source>
        <dbReference type="Pfam" id="PF13878"/>
    </source>
</evidence>
<dbReference type="GO" id="GO:0008270">
    <property type="term" value="F:zinc ion binding"/>
    <property type="evidence" value="ECO:0007669"/>
    <property type="project" value="UniProtKB-KW"/>
</dbReference>
<feature type="region of interest" description="Disordered" evidence="10">
    <location>
        <begin position="1"/>
        <end position="75"/>
    </location>
</feature>
<evidence type="ECO:0000313" key="13">
    <source>
        <dbReference type="EMBL" id="KAJ1924177.1"/>
    </source>
</evidence>
<dbReference type="GO" id="GO:0000785">
    <property type="term" value="C:chromatin"/>
    <property type="evidence" value="ECO:0007669"/>
    <property type="project" value="TreeGrafter"/>
</dbReference>
<reference evidence="13" key="1">
    <citation type="submission" date="2022-07" db="EMBL/GenBank/DDBJ databases">
        <title>Phylogenomic reconstructions and comparative analyses of Kickxellomycotina fungi.</title>
        <authorList>
            <person name="Reynolds N.K."/>
            <person name="Stajich J.E."/>
            <person name="Barry K."/>
            <person name="Grigoriev I.V."/>
            <person name="Crous P."/>
            <person name="Smith M.E."/>
        </authorList>
    </citation>
    <scope>NUCLEOTIDE SEQUENCE</scope>
    <source>
        <strain evidence="13">RSA 861</strain>
    </source>
</reference>
<dbReference type="InterPro" id="IPR028005">
    <property type="entry name" value="AcTrfase_ESCO_Znf_dom"/>
</dbReference>
<dbReference type="PANTHER" id="PTHR45884">
    <property type="entry name" value="N-ACETYLTRANSFERASE ECO"/>
    <property type="match status" value="1"/>
</dbReference>
<evidence type="ECO:0000259" key="12">
    <source>
        <dbReference type="Pfam" id="PF13880"/>
    </source>
</evidence>
<evidence type="ECO:0000256" key="2">
    <source>
        <dbReference type="ARBA" id="ARBA00005816"/>
    </source>
</evidence>
<feature type="domain" description="N-acetyltransferase ESCO zinc-finger" evidence="11">
    <location>
        <begin position="85"/>
        <end position="123"/>
    </location>
</feature>
<feature type="compositionally biased region" description="Polar residues" evidence="10">
    <location>
        <begin position="45"/>
        <end position="59"/>
    </location>
</feature>
<evidence type="ECO:0000313" key="14">
    <source>
        <dbReference type="Proteomes" id="UP001150569"/>
    </source>
</evidence>
<keyword evidence="7" id="KW-0539">Nucleus</keyword>
<feature type="region of interest" description="Disordered" evidence="10">
    <location>
        <begin position="270"/>
        <end position="291"/>
    </location>
</feature>
<dbReference type="CDD" id="cd04301">
    <property type="entry name" value="NAT_SF"/>
    <property type="match status" value="1"/>
</dbReference>
<name>A0A9W8DY98_9FUNG</name>
<accession>A0A9W8DY98</accession>
<keyword evidence="6" id="KW-0862">Zinc</keyword>
<dbReference type="PANTHER" id="PTHR45884:SF2">
    <property type="entry name" value="N-ACETYLTRANSFERASE ECO"/>
    <property type="match status" value="1"/>
</dbReference>
<evidence type="ECO:0000256" key="6">
    <source>
        <dbReference type="ARBA" id="ARBA00022833"/>
    </source>
</evidence>
<evidence type="ECO:0000256" key="4">
    <source>
        <dbReference type="ARBA" id="ARBA00022723"/>
    </source>
</evidence>
<feature type="domain" description="N-acetyltransferase ESCO acetyl-transferase" evidence="12">
    <location>
        <begin position="310"/>
        <end position="377"/>
    </location>
</feature>
<feature type="compositionally biased region" description="Basic residues" evidence="10">
    <location>
        <begin position="1"/>
        <end position="14"/>
    </location>
</feature>
<dbReference type="OrthoDB" id="428854at2759"/>
<keyword evidence="4" id="KW-0479">Metal-binding</keyword>
<dbReference type="EMBL" id="JANBPT010000288">
    <property type="protein sequence ID" value="KAJ1924177.1"/>
    <property type="molecule type" value="Genomic_DNA"/>
</dbReference>
<keyword evidence="3" id="KW-0808">Transferase</keyword>
<evidence type="ECO:0000256" key="9">
    <source>
        <dbReference type="ARBA" id="ARBA00023315"/>
    </source>
</evidence>
<dbReference type="InterPro" id="IPR028009">
    <property type="entry name" value="ESCO_Acetyltransf_dom"/>
</dbReference>
<evidence type="ECO:0000256" key="8">
    <source>
        <dbReference type="ARBA" id="ARBA00023306"/>
    </source>
</evidence>
<dbReference type="Proteomes" id="UP001150569">
    <property type="component" value="Unassembled WGS sequence"/>
</dbReference>
<sequence>MVRITYQRRKRRHSISSPPAETRPRAEALFPTPAPAADASLSSSQTTTLPGSCPSTPTTKRPRALSTRTPGRPSTDARLRTAFKQLYLQFGQKDAGPFLCRDCGLSYQRGQTEDEMVHDKYHRSVVRGVKYPGYKSEVTISTFLPEQHVPEETNAKLSSDGSGLLRLRSTSPKKLFSALNPLSRPVGGGAKGQSSLARVVVISDSSSAFEKNKAREVLEIANTELGSAPFNDDLWETCKVYLSVSANGYVMGCVVAERIREAYLTRSSVSPSRRGSVNTADEHGSPKKRSTTSIADLNEANVFLSDHPVPSSCGISRVWVSPNFRRQGAASHMLEAVRLNFIYGLNIPPGHIAFSQPTALGAALARSFTKRDHFLVYVETCRLSSSPGP</sequence>
<comment type="subcellular location">
    <subcellularLocation>
        <location evidence="1">Nucleus</location>
    </subcellularLocation>
</comment>
<dbReference type="Pfam" id="PF13878">
    <property type="entry name" value="zf-C2H2_3"/>
    <property type="match status" value="1"/>
</dbReference>
<proteinExistence type="inferred from homology"/>
<keyword evidence="8" id="KW-0131">Cell cycle</keyword>
<dbReference type="GO" id="GO:0005634">
    <property type="term" value="C:nucleus"/>
    <property type="evidence" value="ECO:0007669"/>
    <property type="project" value="UniProtKB-SubCell"/>
</dbReference>
<evidence type="ECO:0000256" key="3">
    <source>
        <dbReference type="ARBA" id="ARBA00022679"/>
    </source>
</evidence>
<protein>
    <submittedName>
        <fullName evidence="13">Uncharacterized protein</fullName>
    </submittedName>
</protein>
<evidence type="ECO:0000256" key="10">
    <source>
        <dbReference type="SAM" id="MobiDB-lite"/>
    </source>
</evidence>
<keyword evidence="5" id="KW-0863">Zinc-finger</keyword>
<evidence type="ECO:0000256" key="1">
    <source>
        <dbReference type="ARBA" id="ARBA00004123"/>
    </source>
</evidence>
<comment type="similarity">
    <text evidence="2">Belongs to the acetyltransferase family. ECO subfamily.</text>
</comment>
<dbReference type="GO" id="GO:0061733">
    <property type="term" value="F:protein-lysine-acetyltransferase activity"/>
    <property type="evidence" value="ECO:0007669"/>
    <property type="project" value="TreeGrafter"/>
</dbReference>
<dbReference type="InterPro" id="IPR016181">
    <property type="entry name" value="Acyl_CoA_acyltransferase"/>
</dbReference>
<evidence type="ECO:0000256" key="5">
    <source>
        <dbReference type="ARBA" id="ARBA00022771"/>
    </source>
</evidence>
<dbReference type="AlphaFoldDB" id="A0A9W8DY98"/>